<gene>
    <name evidence="1" type="ORF">FRY97_14575</name>
</gene>
<proteinExistence type="predicted"/>
<dbReference type="OrthoDB" id="116151at2"/>
<dbReference type="RefSeq" id="WP_147168288.1">
    <property type="nucleotide sequence ID" value="NZ_VOOR01000031.1"/>
</dbReference>
<reference evidence="1 2" key="1">
    <citation type="submission" date="2019-08" db="EMBL/GenBank/DDBJ databases">
        <title>Genome of Phaeodactylibacter luteus.</title>
        <authorList>
            <person name="Bowman J.P."/>
        </authorList>
    </citation>
    <scope>NUCLEOTIDE SEQUENCE [LARGE SCALE GENOMIC DNA]</scope>
    <source>
        <strain evidence="1 2">KCTC 42180</strain>
    </source>
</reference>
<organism evidence="1 2">
    <name type="scientific">Phaeodactylibacter luteus</name>
    <dbReference type="NCBI Taxonomy" id="1564516"/>
    <lineage>
        <taxon>Bacteria</taxon>
        <taxon>Pseudomonadati</taxon>
        <taxon>Bacteroidota</taxon>
        <taxon>Saprospiria</taxon>
        <taxon>Saprospirales</taxon>
        <taxon>Haliscomenobacteraceae</taxon>
        <taxon>Phaeodactylibacter</taxon>
    </lineage>
</organism>
<protein>
    <recommendedName>
        <fullName evidence="3">GNAT family N-acetyltransferase</fullName>
    </recommendedName>
</protein>
<dbReference type="InterPro" id="IPR016181">
    <property type="entry name" value="Acyl_CoA_acyltransferase"/>
</dbReference>
<dbReference type="AlphaFoldDB" id="A0A5C6RJ96"/>
<name>A0A5C6RJ96_9BACT</name>
<dbReference type="Gene3D" id="3.40.630.30">
    <property type="match status" value="1"/>
</dbReference>
<evidence type="ECO:0008006" key="3">
    <source>
        <dbReference type="Google" id="ProtNLM"/>
    </source>
</evidence>
<dbReference type="Proteomes" id="UP000321580">
    <property type="component" value="Unassembled WGS sequence"/>
</dbReference>
<keyword evidence="2" id="KW-1185">Reference proteome</keyword>
<dbReference type="EMBL" id="VOOR01000031">
    <property type="protein sequence ID" value="TXB62381.1"/>
    <property type="molecule type" value="Genomic_DNA"/>
</dbReference>
<comment type="caution">
    <text evidence="1">The sequence shown here is derived from an EMBL/GenBank/DDBJ whole genome shotgun (WGS) entry which is preliminary data.</text>
</comment>
<dbReference type="SUPFAM" id="SSF55729">
    <property type="entry name" value="Acyl-CoA N-acyltransferases (Nat)"/>
    <property type="match status" value="1"/>
</dbReference>
<evidence type="ECO:0000313" key="2">
    <source>
        <dbReference type="Proteomes" id="UP000321580"/>
    </source>
</evidence>
<evidence type="ECO:0000313" key="1">
    <source>
        <dbReference type="EMBL" id="TXB62381.1"/>
    </source>
</evidence>
<sequence>MADFPQASLFQHPEWLDLLAGPGHWEQVVSPGRDGSPEAVWAVTYRPGSGRKIIQKPPLTPWLGPVFRSPPIHEGKRLSYFKQHLAHLQSQLPSIWMSRQTLPPEFLQPQPFAWLGYELHERFTYRLDLKQPLPVLWGQLKPALRGRIRKGEEAVAIVEGWGHKKSVYPAFNATLANKRVGQALGEDAFFKMLQLLENLGKGRLLTAIDKQGQAKAQVLLVVENGTALALVIVSAGGQPQDSYTMPCLLWSAVQLAAREGLSCFDFEGSMLPGVARFFAAFNATPTPYLELRRYRNRLVKAGFALLGR</sequence>
<accession>A0A5C6RJ96</accession>